<keyword evidence="14" id="KW-1185">Reference proteome</keyword>
<feature type="region of interest" description="Disordered" evidence="12">
    <location>
        <begin position="232"/>
        <end position="303"/>
    </location>
</feature>
<feature type="region of interest" description="Disordered" evidence="12">
    <location>
        <begin position="41"/>
        <end position="93"/>
    </location>
</feature>
<feature type="compositionally biased region" description="Basic residues" evidence="12">
    <location>
        <begin position="46"/>
        <end position="60"/>
    </location>
</feature>
<evidence type="ECO:0000256" key="2">
    <source>
        <dbReference type="ARBA" id="ARBA00011056"/>
    </source>
</evidence>
<comment type="subcellular location">
    <subcellularLocation>
        <location evidence="1">Nucleus</location>
        <location evidence="1">Nuclear pore complex</location>
    </subcellularLocation>
</comment>
<feature type="compositionally biased region" description="Acidic residues" evidence="12">
    <location>
        <begin position="81"/>
        <end position="91"/>
    </location>
</feature>
<dbReference type="Gene3D" id="1.25.40.510">
    <property type="entry name" value="GLE1-like"/>
    <property type="match status" value="1"/>
</dbReference>
<evidence type="ECO:0000256" key="7">
    <source>
        <dbReference type="ARBA" id="ARBA00023132"/>
    </source>
</evidence>
<dbReference type="GO" id="GO:0005737">
    <property type="term" value="C:cytoplasm"/>
    <property type="evidence" value="ECO:0007669"/>
    <property type="project" value="TreeGrafter"/>
</dbReference>
<organism evidence="13 14">
    <name type="scientific">Galdieria yellowstonensis</name>
    <dbReference type="NCBI Taxonomy" id="3028027"/>
    <lineage>
        <taxon>Eukaryota</taxon>
        <taxon>Rhodophyta</taxon>
        <taxon>Bangiophyceae</taxon>
        <taxon>Galdieriales</taxon>
        <taxon>Galdieriaceae</taxon>
        <taxon>Galdieria</taxon>
    </lineage>
</organism>
<dbReference type="PANTHER" id="PTHR12960">
    <property type="entry name" value="GLE-1-RELATED"/>
    <property type="match status" value="1"/>
</dbReference>
<dbReference type="AlphaFoldDB" id="A0AAV9I8X5"/>
<dbReference type="GO" id="GO:0005543">
    <property type="term" value="F:phospholipid binding"/>
    <property type="evidence" value="ECO:0007669"/>
    <property type="project" value="TreeGrafter"/>
</dbReference>
<evidence type="ECO:0000313" key="14">
    <source>
        <dbReference type="Proteomes" id="UP001300502"/>
    </source>
</evidence>
<dbReference type="GO" id="GO:0031369">
    <property type="term" value="F:translation initiation factor binding"/>
    <property type="evidence" value="ECO:0007669"/>
    <property type="project" value="TreeGrafter"/>
</dbReference>
<evidence type="ECO:0000256" key="4">
    <source>
        <dbReference type="ARBA" id="ARBA00022816"/>
    </source>
</evidence>
<name>A0AAV9I8X5_9RHOD</name>
<keyword evidence="11" id="KW-0175">Coiled coil</keyword>
<feature type="compositionally biased region" description="Polar residues" evidence="12">
    <location>
        <begin position="274"/>
        <end position="283"/>
    </location>
</feature>
<sequence length="619" mass="69897">MYDRSPSVVDHIVETLRTPVTDRTAASEVLTFQSPFTTCKSEKTRRVTQRRIHSSSHGHRPSYSSEGRPVSTRFKLSPPSDDSESEAESDEAVVPRQRLGVNLSDFMNATLERSNEEDVFDESINNVWQSSPLLRKLEEQLKRNRLQVEREFATVLGQTRKTFESEQEALPSGWKRLMENIEERNRQQAEDEKRQWSDIEKKISTLNEEKKQKQNEEQVGLLQGGTKNATLQSVQESSAPLHDTNQKVSTPKEDVKQNMAASGFETFAFPKEPSSLNKESASKLSDVPKQPDPSPVETASTQSTPWKEQIGTIGTRSIIASSSALLEASTYHQSLEELRKLSSNFVNDPSTASYRLHLKKRINLAANQIAASQKQILNKAYEIVDTLRKAGQSSKESQAYCFLCVVERLVEEGDKQVALHADSAFAIAAVIIAVTAEFSELKQLFMAQFHSACIFTIPAYAVRSKQDSVEKYWQSMGWKEGETFDRFLERMSGYLTLFAAVLQTEIPALANNVFGVASGWTWLARVVNMKPRRFTSFMLISFLDVAGYALYMHYGRQFEKILRLIEDHILPNLPSNAPPGPTARLQAYIQDFFKSKTIKEPQGRQLPTTDAENEDYARG</sequence>
<dbReference type="EMBL" id="JANCYU010000020">
    <property type="protein sequence ID" value="KAK4523835.1"/>
    <property type="molecule type" value="Genomic_DNA"/>
</dbReference>
<dbReference type="InterPro" id="IPR012476">
    <property type="entry name" value="GLE1"/>
</dbReference>
<keyword evidence="3" id="KW-0813">Transport</keyword>
<gene>
    <name evidence="13" type="ORF">GAYE_SCF00G1731</name>
</gene>
<evidence type="ECO:0000256" key="1">
    <source>
        <dbReference type="ARBA" id="ARBA00004567"/>
    </source>
</evidence>
<keyword evidence="8" id="KW-0539">Nucleus</keyword>
<dbReference type="Pfam" id="PF07817">
    <property type="entry name" value="GLE1"/>
    <property type="match status" value="1"/>
</dbReference>
<evidence type="ECO:0000256" key="5">
    <source>
        <dbReference type="ARBA" id="ARBA00022927"/>
    </source>
</evidence>
<dbReference type="GO" id="GO:0016973">
    <property type="term" value="P:poly(A)+ mRNA export from nucleus"/>
    <property type="evidence" value="ECO:0007669"/>
    <property type="project" value="InterPro"/>
</dbReference>
<comment type="similarity">
    <text evidence="2">Belongs to the GLE1 family.</text>
</comment>
<evidence type="ECO:0000256" key="12">
    <source>
        <dbReference type="SAM" id="MobiDB-lite"/>
    </source>
</evidence>
<keyword evidence="7" id="KW-0906">Nuclear pore complex</keyword>
<protein>
    <recommendedName>
        <fullName evidence="9">mRNA export factor GLE1</fullName>
    </recommendedName>
    <alternativeName>
        <fullName evidence="10">Nucleoporin GLE1</fullName>
    </alternativeName>
</protein>
<proteinExistence type="inferred from homology"/>
<dbReference type="PANTHER" id="PTHR12960:SF0">
    <property type="entry name" value="MRNA EXPORT FACTOR GLE1"/>
    <property type="match status" value="1"/>
</dbReference>
<evidence type="ECO:0000256" key="10">
    <source>
        <dbReference type="ARBA" id="ARBA00029983"/>
    </source>
</evidence>
<accession>A0AAV9I8X5</accession>
<evidence type="ECO:0000256" key="3">
    <source>
        <dbReference type="ARBA" id="ARBA00022448"/>
    </source>
</evidence>
<feature type="region of interest" description="Disordered" evidence="12">
    <location>
        <begin position="599"/>
        <end position="619"/>
    </location>
</feature>
<dbReference type="GO" id="GO:0044614">
    <property type="term" value="C:nuclear pore cytoplasmic filaments"/>
    <property type="evidence" value="ECO:0007669"/>
    <property type="project" value="TreeGrafter"/>
</dbReference>
<keyword evidence="4" id="KW-0509">mRNA transport</keyword>
<dbReference type="Proteomes" id="UP001300502">
    <property type="component" value="Unassembled WGS sequence"/>
</dbReference>
<evidence type="ECO:0000313" key="13">
    <source>
        <dbReference type="EMBL" id="KAK4523835.1"/>
    </source>
</evidence>
<comment type="caution">
    <text evidence="13">The sequence shown here is derived from an EMBL/GenBank/DDBJ whole genome shotgun (WGS) entry which is preliminary data.</text>
</comment>
<evidence type="ECO:0000256" key="9">
    <source>
        <dbReference type="ARBA" id="ARBA00026227"/>
    </source>
</evidence>
<reference evidence="13 14" key="1">
    <citation type="submission" date="2022-07" db="EMBL/GenBank/DDBJ databases">
        <title>Genome-wide signatures of adaptation to extreme environments.</title>
        <authorList>
            <person name="Cho C.H."/>
            <person name="Yoon H.S."/>
        </authorList>
    </citation>
    <scope>NUCLEOTIDE SEQUENCE [LARGE SCALE GENOMIC DNA]</scope>
    <source>
        <strain evidence="13 14">108.79 E11</strain>
    </source>
</reference>
<evidence type="ECO:0000256" key="6">
    <source>
        <dbReference type="ARBA" id="ARBA00023010"/>
    </source>
</evidence>
<feature type="coiled-coil region" evidence="11">
    <location>
        <begin position="189"/>
        <end position="219"/>
    </location>
</feature>
<keyword evidence="5" id="KW-0653">Protein transport</keyword>
<evidence type="ECO:0000256" key="8">
    <source>
        <dbReference type="ARBA" id="ARBA00023242"/>
    </source>
</evidence>
<dbReference type="GO" id="GO:0000822">
    <property type="term" value="F:inositol hexakisphosphate binding"/>
    <property type="evidence" value="ECO:0007669"/>
    <property type="project" value="TreeGrafter"/>
</dbReference>
<evidence type="ECO:0000256" key="11">
    <source>
        <dbReference type="SAM" id="Coils"/>
    </source>
</evidence>
<keyword evidence="6" id="KW-0811">Translocation</keyword>
<dbReference type="InterPro" id="IPR038506">
    <property type="entry name" value="GLE1-like_sf"/>
</dbReference>
<dbReference type="GO" id="GO:0015031">
    <property type="term" value="P:protein transport"/>
    <property type="evidence" value="ECO:0007669"/>
    <property type="project" value="UniProtKB-KW"/>
</dbReference>